<feature type="non-terminal residue" evidence="2">
    <location>
        <position position="210"/>
    </location>
</feature>
<feature type="region of interest" description="Disordered" evidence="1">
    <location>
        <begin position="160"/>
        <end position="180"/>
    </location>
</feature>
<evidence type="ECO:0000313" key="2">
    <source>
        <dbReference type="EMBL" id="OTF74877.1"/>
    </source>
</evidence>
<reference evidence="2 3" key="1">
    <citation type="submission" date="2017-03" db="EMBL/GenBank/DDBJ databases">
        <title>Genome Survey of Euroglyphus maynei.</title>
        <authorList>
            <person name="Arlian L.G."/>
            <person name="Morgan M.S."/>
            <person name="Rider S.D."/>
        </authorList>
    </citation>
    <scope>NUCLEOTIDE SEQUENCE [LARGE SCALE GENOMIC DNA]</scope>
    <source>
        <strain evidence="2">Arlian Lab</strain>
        <tissue evidence="2">Whole body</tissue>
    </source>
</reference>
<feature type="non-terminal residue" evidence="2">
    <location>
        <position position="1"/>
    </location>
</feature>
<dbReference type="Proteomes" id="UP000194236">
    <property type="component" value="Unassembled WGS sequence"/>
</dbReference>
<dbReference type="SUPFAM" id="SSF53822">
    <property type="entry name" value="Periplasmic binding protein-like I"/>
    <property type="match status" value="1"/>
</dbReference>
<proteinExistence type="predicted"/>
<evidence type="ECO:0008006" key="4">
    <source>
        <dbReference type="Google" id="ProtNLM"/>
    </source>
</evidence>
<comment type="caution">
    <text evidence="2">The sequence shown here is derived from an EMBL/GenBank/DDBJ whole genome shotgun (WGS) entry which is preliminary data.</text>
</comment>
<accession>A0A1Y3B3U0</accession>
<dbReference type="InterPro" id="IPR028082">
    <property type="entry name" value="Peripla_BP_I"/>
</dbReference>
<name>A0A1Y3B3U0_EURMA</name>
<evidence type="ECO:0000256" key="1">
    <source>
        <dbReference type="SAM" id="MobiDB-lite"/>
    </source>
</evidence>
<organism evidence="2 3">
    <name type="scientific">Euroglyphus maynei</name>
    <name type="common">Mayne's house dust mite</name>
    <dbReference type="NCBI Taxonomy" id="6958"/>
    <lineage>
        <taxon>Eukaryota</taxon>
        <taxon>Metazoa</taxon>
        <taxon>Ecdysozoa</taxon>
        <taxon>Arthropoda</taxon>
        <taxon>Chelicerata</taxon>
        <taxon>Arachnida</taxon>
        <taxon>Acari</taxon>
        <taxon>Acariformes</taxon>
        <taxon>Sarcoptiformes</taxon>
        <taxon>Astigmata</taxon>
        <taxon>Psoroptidia</taxon>
        <taxon>Analgoidea</taxon>
        <taxon>Pyroglyphidae</taxon>
        <taxon>Pyroglyphinae</taxon>
        <taxon>Euroglyphus</taxon>
    </lineage>
</organism>
<dbReference type="AlphaFoldDB" id="A0A1Y3B3U0"/>
<evidence type="ECO:0000313" key="3">
    <source>
        <dbReference type="Proteomes" id="UP000194236"/>
    </source>
</evidence>
<protein>
    <recommendedName>
        <fullName evidence="4">Receptor ligand binding region domain-containing protein</fullName>
    </recommendedName>
</protein>
<dbReference type="EMBL" id="MUJZ01044833">
    <property type="protein sequence ID" value="OTF74877.1"/>
    <property type="molecule type" value="Genomic_DNA"/>
</dbReference>
<dbReference type="Gene3D" id="3.40.50.2300">
    <property type="match status" value="1"/>
</dbReference>
<gene>
    <name evidence="2" type="ORF">BLA29_011488</name>
</gene>
<keyword evidence="3" id="KW-1185">Reference proteome</keyword>
<sequence length="210" mass="23894">DQCTATTALPTVINIGAIFKKDDHHLWKSLQDIVDRINNDKKILPRTNITIKSQYILPRDSLRAAKITCQMLKEKVWLILTTGSDSANRFVRSTSDMLHIPHISIQWDYRSAYIDNINFPKKSDNHHIESNVDDDPASMLIRGPNGGFYIDPTVSGNAETGFRFSPTSKSSSSLNKRILQPSSLRRNYQQQKTMTNIHHLTLNIYPDATE</sequence>